<comment type="similarity">
    <text evidence="2 12">Belongs to the adaptor complexes small subunit family.</text>
</comment>
<dbReference type="SUPFAM" id="SSF64356">
    <property type="entry name" value="SNARE-like"/>
    <property type="match status" value="1"/>
</dbReference>
<dbReference type="AlphaFoldDB" id="A0A061AS07"/>
<keyword evidence="4 12" id="KW-0813">Transport</keyword>
<dbReference type="FunFam" id="3.30.450.60:FF:000013">
    <property type="entry name" value="Coatomer subunit zeta"/>
    <property type="match status" value="1"/>
</dbReference>
<dbReference type="GO" id="GO:0006890">
    <property type="term" value="P:retrograde vesicle-mediated transport, Golgi to endoplasmic reticulum"/>
    <property type="evidence" value="ECO:0007669"/>
    <property type="project" value="UniProtKB-UniRule"/>
</dbReference>
<keyword evidence="5 12" id="KW-0963">Cytoplasm</keyword>
<proteinExistence type="inferred from homology"/>
<keyword evidence="6 12" id="KW-0931">ER-Golgi transport</keyword>
<evidence type="ECO:0000256" key="5">
    <source>
        <dbReference type="ARBA" id="ARBA00022490"/>
    </source>
</evidence>
<dbReference type="CDD" id="cd14829">
    <property type="entry name" value="Zeta-COP"/>
    <property type="match status" value="1"/>
</dbReference>
<keyword evidence="10 12" id="KW-0968">Cytoplasmic vesicle</keyword>
<dbReference type="Gene3D" id="3.30.450.60">
    <property type="match status" value="1"/>
</dbReference>
<evidence type="ECO:0000256" key="4">
    <source>
        <dbReference type="ARBA" id="ARBA00022448"/>
    </source>
</evidence>
<dbReference type="InterPro" id="IPR011012">
    <property type="entry name" value="Longin-like_dom_sf"/>
</dbReference>
<accession>A0A061AS07</accession>
<comment type="function">
    <text evidence="11">The coatomer is a cytosolic protein complex that binds to dilysine motifs and reversibly associates with Golgi non-clathrin-coated vesicles, which further mediate biosynthetic protein transport from the ER, via the Golgi up to the trans Golgi network. Coatomer complex is required for budding from Golgi membranes, and is essential for the retrograde Golgi-to-ER transport of dilysine-tagged proteins. The zeta subunit may be involved in regulating the coat assembly and, hence, the rate of biosynthetic protein transport due to its association-dissociation properties with the coatomer complex.</text>
</comment>
<evidence type="ECO:0000313" key="14">
    <source>
        <dbReference type="EMBL" id="CDR37468.1"/>
    </source>
</evidence>
<dbReference type="PANTHER" id="PTHR11043">
    <property type="entry name" value="ZETA-COAT PROTEIN"/>
    <property type="match status" value="1"/>
</dbReference>
<keyword evidence="8 12" id="KW-0333">Golgi apparatus</keyword>
<dbReference type="GO" id="GO:0030126">
    <property type="term" value="C:COPI vesicle coat"/>
    <property type="evidence" value="ECO:0007669"/>
    <property type="project" value="UniProtKB-UniRule"/>
</dbReference>
<reference evidence="14" key="1">
    <citation type="journal article" date="2014" name="Genome Announc.">
        <title>Genome sequence of the yeast Cyberlindnera fabianii (Hansenula fabianii).</title>
        <authorList>
            <person name="Freel K.C."/>
            <person name="Sarilar V."/>
            <person name="Neuveglise C."/>
            <person name="Devillers H."/>
            <person name="Friedrich A."/>
            <person name="Schacherer J."/>
        </authorList>
    </citation>
    <scope>NUCLEOTIDE SEQUENCE</scope>
    <source>
        <strain evidence="14">YJS4271</strain>
    </source>
</reference>
<dbReference type="GO" id="GO:0006886">
    <property type="term" value="P:intracellular protein transport"/>
    <property type="evidence" value="ECO:0007669"/>
    <property type="project" value="TreeGrafter"/>
</dbReference>
<dbReference type="GO" id="GO:0000139">
    <property type="term" value="C:Golgi membrane"/>
    <property type="evidence" value="ECO:0007669"/>
    <property type="project" value="UniProtKB-SubCell"/>
</dbReference>
<comment type="subcellular location">
    <subcellularLocation>
        <location evidence="12">Cytoplasm</location>
    </subcellularLocation>
    <subcellularLocation>
        <location evidence="1 12">Golgi apparatus membrane</location>
        <topology evidence="1 12">Peripheral membrane protein</topology>
        <orientation evidence="1 12">Cytoplasmic side</orientation>
    </subcellularLocation>
    <subcellularLocation>
        <location evidence="12">Cytoplasmic vesicle</location>
        <location evidence="12">COPI-coated vesicle membrane</location>
        <topology evidence="12">Peripheral membrane protein</topology>
        <orientation evidence="12">Cytoplasmic side</orientation>
    </subcellularLocation>
</comment>
<evidence type="ECO:0000256" key="9">
    <source>
        <dbReference type="ARBA" id="ARBA00023136"/>
    </source>
</evidence>
<comment type="subunit">
    <text evidence="3 12">Oligomeric complex that consists of at least the alpha, beta, beta', gamma, delta, epsilon and zeta subunits.</text>
</comment>
<keyword evidence="9 12" id="KW-0472">Membrane</keyword>
<dbReference type="GO" id="GO:0006891">
    <property type="term" value="P:intra-Golgi vesicle-mediated transport"/>
    <property type="evidence" value="ECO:0007669"/>
    <property type="project" value="TreeGrafter"/>
</dbReference>
<dbReference type="EMBL" id="LK052886">
    <property type="protein sequence ID" value="CDR37468.1"/>
    <property type="molecule type" value="Genomic_DNA"/>
</dbReference>
<evidence type="ECO:0000256" key="2">
    <source>
        <dbReference type="ARBA" id="ARBA00006972"/>
    </source>
</evidence>
<evidence type="ECO:0000256" key="8">
    <source>
        <dbReference type="ARBA" id="ARBA00023034"/>
    </source>
</evidence>
<evidence type="ECO:0000256" key="10">
    <source>
        <dbReference type="ARBA" id="ARBA00023329"/>
    </source>
</evidence>
<evidence type="ECO:0000256" key="7">
    <source>
        <dbReference type="ARBA" id="ARBA00022927"/>
    </source>
</evidence>
<dbReference type="Pfam" id="PF01217">
    <property type="entry name" value="Clat_adaptor_s"/>
    <property type="match status" value="1"/>
</dbReference>
<evidence type="ECO:0000256" key="11">
    <source>
        <dbReference type="ARBA" id="ARBA00045555"/>
    </source>
</evidence>
<name>A0A061AS07_CYBFA</name>
<keyword evidence="7 12" id="KW-0653">Protein transport</keyword>
<evidence type="ECO:0000256" key="6">
    <source>
        <dbReference type="ARBA" id="ARBA00022892"/>
    </source>
</evidence>
<feature type="domain" description="AP complex mu/sigma subunit" evidence="13">
    <location>
        <begin position="10"/>
        <end position="149"/>
    </location>
</feature>
<dbReference type="PhylomeDB" id="A0A061AS07"/>
<evidence type="ECO:0000256" key="1">
    <source>
        <dbReference type="ARBA" id="ARBA00004255"/>
    </source>
</evidence>
<dbReference type="InterPro" id="IPR039652">
    <property type="entry name" value="Coatomer_zeta"/>
</dbReference>
<dbReference type="VEuPathDB" id="FungiDB:BON22_0362"/>
<organism evidence="14">
    <name type="scientific">Cyberlindnera fabianii</name>
    <name type="common">Yeast</name>
    <name type="synonym">Hansenula fabianii</name>
    <dbReference type="NCBI Taxonomy" id="36022"/>
    <lineage>
        <taxon>Eukaryota</taxon>
        <taxon>Fungi</taxon>
        <taxon>Dikarya</taxon>
        <taxon>Ascomycota</taxon>
        <taxon>Saccharomycotina</taxon>
        <taxon>Saccharomycetes</taxon>
        <taxon>Phaffomycetales</taxon>
        <taxon>Phaffomycetaceae</taxon>
        <taxon>Cyberlindnera</taxon>
    </lineage>
</organism>
<evidence type="ECO:0000256" key="3">
    <source>
        <dbReference type="ARBA" id="ARBA00011775"/>
    </source>
</evidence>
<evidence type="ECO:0000256" key="12">
    <source>
        <dbReference type="RuleBase" id="RU366053"/>
    </source>
</evidence>
<protein>
    <recommendedName>
        <fullName evidence="12">Coatomer subunit zeta</fullName>
    </recommendedName>
</protein>
<gene>
    <name evidence="14" type="ORF">CYFA0S_01e10946g</name>
</gene>
<dbReference type="OrthoDB" id="10249988at2759"/>
<dbReference type="InterPro" id="IPR022775">
    <property type="entry name" value="AP_mu_sigma_su"/>
</dbReference>
<dbReference type="PANTHER" id="PTHR11043:SF0">
    <property type="entry name" value="COATOMER SUBUNIT ZETA"/>
    <property type="match status" value="1"/>
</dbReference>
<sequence length="191" mass="21374">MSKNLGIYSINAFLILDNEGKRLLAKYYHAPHAEVDETTQFGTLKAQKSFETALFEKTHKQNGDIILFENHIVVYKEITDFTVFVVGGLDENEVALFSVLEGFKDALEKVLSYQLDKKAIQENYDKVSIALDETIDDGIILETEPSLISARTSAAPVAEPSLKNIDLSERGLMNAFNFARGKLAERLQQSL</sequence>
<evidence type="ECO:0000259" key="13">
    <source>
        <dbReference type="Pfam" id="PF01217"/>
    </source>
</evidence>